<name>A0ABQ7H277_DUNSA</name>
<proteinExistence type="predicted"/>
<sequence length="297" mass="31454">MSSRLELIGYQPISAEQDIARLTDPGVMVGAGDSPTTRITATVIRETRMRGFPIAAANANPEPHLGQLTGNTNTKSNNVLNRVSATYISLPLYKQPLLQYANLVGGVVDAWRHVEPGLNVADAEAQLGAALQGLNNNYPSAGAQSALAAGTHVSQHPELCAAGAQSALAAGRHVSQHPQLCAAGAQSALAAGRHVSQHPELCAAGAQSGGRAYAPQKRATGLPYTLRHDGSTLPSVNDFIRRVRGQPLSSNGEKNMSGAVTAEWAAFALMTWLRMRVPERSNRRGMAERRWRKCSGA</sequence>
<dbReference type="Proteomes" id="UP000815325">
    <property type="component" value="Unassembled WGS sequence"/>
</dbReference>
<keyword evidence="2" id="KW-1185">Reference proteome</keyword>
<evidence type="ECO:0000313" key="2">
    <source>
        <dbReference type="Proteomes" id="UP000815325"/>
    </source>
</evidence>
<comment type="caution">
    <text evidence="1">The sequence shown here is derived from an EMBL/GenBank/DDBJ whole genome shotgun (WGS) entry which is preliminary data.</text>
</comment>
<dbReference type="EMBL" id="MU069500">
    <property type="protein sequence ID" value="KAF5840910.1"/>
    <property type="molecule type" value="Genomic_DNA"/>
</dbReference>
<evidence type="ECO:0000313" key="1">
    <source>
        <dbReference type="EMBL" id="KAF5840910.1"/>
    </source>
</evidence>
<accession>A0ABQ7H277</accession>
<organism evidence="1 2">
    <name type="scientific">Dunaliella salina</name>
    <name type="common">Green alga</name>
    <name type="synonym">Protococcus salinus</name>
    <dbReference type="NCBI Taxonomy" id="3046"/>
    <lineage>
        <taxon>Eukaryota</taxon>
        <taxon>Viridiplantae</taxon>
        <taxon>Chlorophyta</taxon>
        <taxon>core chlorophytes</taxon>
        <taxon>Chlorophyceae</taxon>
        <taxon>CS clade</taxon>
        <taxon>Chlamydomonadales</taxon>
        <taxon>Dunaliellaceae</taxon>
        <taxon>Dunaliella</taxon>
    </lineage>
</organism>
<protein>
    <submittedName>
        <fullName evidence="1">Uncharacterized protein</fullName>
    </submittedName>
</protein>
<reference evidence="1" key="1">
    <citation type="submission" date="2017-08" db="EMBL/GenBank/DDBJ databases">
        <authorList>
            <person name="Polle J.E."/>
            <person name="Barry K."/>
            <person name="Cushman J."/>
            <person name="Schmutz J."/>
            <person name="Tran D."/>
            <person name="Hathwaick L.T."/>
            <person name="Yim W.C."/>
            <person name="Jenkins J."/>
            <person name="Mckie-Krisberg Z.M."/>
            <person name="Prochnik S."/>
            <person name="Lindquist E."/>
            <person name="Dockter R.B."/>
            <person name="Adam C."/>
            <person name="Molina H."/>
            <person name="Bunkerborg J."/>
            <person name="Jin E."/>
            <person name="Buchheim M."/>
            <person name="Magnuson J."/>
        </authorList>
    </citation>
    <scope>NUCLEOTIDE SEQUENCE</scope>
    <source>
        <strain evidence="1">CCAP 19/18</strain>
    </source>
</reference>
<gene>
    <name evidence="1" type="ORF">DUNSADRAFT_15107</name>
</gene>